<reference evidence="2 3" key="1">
    <citation type="journal article" date="2011" name="J. Bacteriol.">
        <title>Genome sequence of Chthoniobacter flavus Ellin428, an aerobic heterotrophic soil bacterium.</title>
        <authorList>
            <person name="Kant R."/>
            <person name="van Passel M.W."/>
            <person name="Palva A."/>
            <person name="Lucas S."/>
            <person name="Lapidus A."/>
            <person name="Glavina Del Rio T."/>
            <person name="Dalin E."/>
            <person name="Tice H."/>
            <person name="Bruce D."/>
            <person name="Goodwin L."/>
            <person name="Pitluck S."/>
            <person name="Larimer F.W."/>
            <person name="Land M.L."/>
            <person name="Hauser L."/>
            <person name="Sangwan P."/>
            <person name="de Vos W.M."/>
            <person name="Janssen P.H."/>
            <person name="Smidt H."/>
        </authorList>
    </citation>
    <scope>NUCLEOTIDE SEQUENCE [LARGE SCALE GENOMIC DNA]</scope>
    <source>
        <strain evidence="2 3">Ellin428</strain>
    </source>
</reference>
<feature type="compositionally biased region" description="Low complexity" evidence="1">
    <location>
        <begin position="66"/>
        <end position="78"/>
    </location>
</feature>
<evidence type="ECO:0000313" key="3">
    <source>
        <dbReference type="Proteomes" id="UP000005824"/>
    </source>
</evidence>
<comment type="caution">
    <text evidence="2">The sequence shown here is derived from an EMBL/GenBank/DDBJ whole genome shotgun (WGS) entry which is preliminary data.</text>
</comment>
<dbReference type="STRING" id="497964.CfE428DRAFT_1169"/>
<dbReference type="EMBL" id="ABVL01000003">
    <property type="protein sequence ID" value="EDY20876.1"/>
    <property type="molecule type" value="Genomic_DNA"/>
</dbReference>
<keyword evidence="3" id="KW-1185">Reference proteome</keyword>
<feature type="region of interest" description="Disordered" evidence="1">
    <location>
        <begin position="66"/>
        <end position="85"/>
    </location>
</feature>
<sequence length="85" mass="8801">MGVLSNSENALERRAPISTATMASTSPKENGSTLSCKRESAFMYEGGTKSARVEINWPNLTKVGPSFSRSAANSFASAGTGGGEP</sequence>
<feature type="compositionally biased region" description="Polar residues" evidence="1">
    <location>
        <begin position="18"/>
        <end position="34"/>
    </location>
</feature>
<dbReference type="AlphaFoldDB" id="B4CX78"/>
<name>B4CX78_9BACT</name>
<evidence type="ECO:0000256" key="1">
    <source>
        <dbReference type="SAM" id="MobiDB-lite"/>
    </source>
</evidence>
<evidence type="ECO:0000313" key="2">
    <source>
        <dbReference type="EMBL" id="EDY20876.1"/>
    </source>
</evidence>
<organism evidence="2 3">
    <name type="scientific">Chthoniobacter flavus Ellin428</name>
    <dbReference type="NCBI Taxonomy" id="497964"/>
    <lineage>
        <taxon>Bacteria</taxon>
        <taxon>Pseudomonadati</taxon>
        <taxon>Verrucomicrobiota</taxon>
        <taxon>Spartobacteria</taxon>
        <taxon>Chthoniobacterales</taxon>
        <taxon>Chthoniobacteraceae</taxon>
        <taxon>Chthoniobacter</taxon>
    </lineage>
</organism>
<dbReference type="Proteomes" id="UP000005824">
    <property type="component" value="Unassembled WGS sequence"/>
</dbReference>
<dbReference type="InParanoid" id="B4CX78"/>
<protein>
    <submittedName>
        <fullName evidence="2">Uncharacterized protein</fullName>
    </submittedName>
</protein>
<feature type="region of interest" description="Disordered" evidence="1">
    <location>
        <begin position="1"/>
        <end position="34"/>
    </location>
</feature>
<accession>B4CX78</accession>
<gene>
    <name evidence="2" type="ORF">CfE428DRAFT_1169</name>
</gene>
<proteinExistence type="predicted"/>